<organism evidence="13 14">
    <name type="scientific">Tepidimonas thermarum</name>
    <dbReference type="NCBI Taxonomy" id="335431"/>
    <lineage>
        <taxon>Bacteria</taxon>
        <taxon>Pseudomonadati</taxon>
        <taxon>Pseudomonadota</taxon>
        <taxon>Betaproteobacteria</taxon>
        <taxon>Burkholderiales</taxon>
        <taxon>Tepidimonas</taxon>
    </lineage>
</organism>
<dbReference type="AlphaFoldDB" id="A0A554WY54"/>
<name>A0A554WY54_9BURK</name>
<evidence type="ECO:0000256" key="1">
    <source>
        <dbReference type="ARBA" id="ARBA00004377"/>
    </source>
</evidence>
<feature type="region of interest" description="Disordered" evidence="10">
    <location>
        <begin position="1"/>
        <end position="23"/>
    </location>
</feature>
<dbReference type="InterPro" id="IPR043129">
    <property type="entry name" value="ATPase_NBD"/>
</dbReference>
<keyword evidence="3" id="KW-0813">Transport</keyword>
<evidence type="ECO:0000256" key="5">
    <source>
        <dbReference type="ARBA" id="ARBA00022519"/>
    </source>
</evidence>
<evidence type="ECO:0000259" key="11">
    <source>
        <dbReference type="Pfam" id="PF05134"/>
    </source>
</evidence>
<comment type="similarity">
    <text evidence="2">Belongs to the GSP L family.</text>
</comment>
<sequence>MLLIGPLTLSPSSPGGPAGAGGPTHWRWALSRDGQRIDTHGQASDADLDRLDPGGDCVLVVPAGWLSWHRIRLPAGRAAHQAEVLRHLVEDHVLDDPSTLHVALQPLAGPSREPQTVWCAVCRRERLAAALEPLLARGWPVSAVVPEAAPVPEPLVWAHRVEGTPYLTWMGPHGVLSQPLAGLVRDLPPLAPGLLAWAEPDVQAEAEQHVPELAWTLGSSAALALRHHARGWNLAQFEWRRRVGGSMWQRLGRRAWAVWHDPAWRPARWGLAALIGLPALALPALAWQQHRHEAALRAALLEAARQALPNTPILLDPARQVAQALARERLRTGDAPPSALERLLHAWGSADGLPALQSLSWDGQRLDIGASAAVPLPTLQALLGPQGWEVEALGEQRWRVRPTTEAWP</sequence>
<dbReference type="Gene3D" id="3.30.420.380">
    <property type="match status" value="1"/>
</dbReference>
<dbReference type="GO" id="GO:0015628">
    <property type="term" value="P:protein secretion by the type II secretion system"/>
    <property type="evidence" value="ECO:0007669"/>
    <property type="project" value="InterPro"/>
</dbReference>
<evidence type="ECO:0000256" key="9">
    <source>
        <dbReference type="ARBA" id="ARBA00023136"/>
    </source>
</evidence>
<evidence type="ECO:0000313" key="13">
    <source>
        <dbReference type="EMBL" id="TSE28495.1"/>
    </source>
</evidence>
<dbReference type="EMBL" id="VJOL01000046">
    <property type="protein sequence ID" value="TSE28495.1"/>
    <property type="molecule type" value="Genomic_DNA"/>
</dbReference>
<evidence type="ECO:0000256" key="6">
    <source>
        <dbReference type="ARBA" id="ARBA00022692"/>
    </source>
</evidence>
<dbReference type="OrthoDB" id="9152841at2"/>
<dbReference type="RefSeq" id="WP_143903608.1">
    <property type="nucleotide sequence ID" value="NZ_VJOL01000046.1"/>
</dbReference>
<evidence type="ECO:0000259" key="12">
    <source>
        <dbReference type="Pfam" id="PF12693"/>
    </source>
</evidence>
<dbReference type="SUPFAM" id="SSF53067">
    <property type="entry name" value="Actin-like ATPase domain"/>
    <property type="match status" value="1"/>
</dbReference>
<evidence type="ECO:0000313" key="14">
    <source>
        <dbReference type="Proteomes" id="UP000318542"/>
    </source>
</evidence>
<dbReference type="InterPro" id="IPR007812">
    <property type="entry name" value="T2SS_protein-GspL"/>
</dbReference>
<dbReference type="Pfam" id="PF05134">
    <property type="entry name" value="T2SSL"/>
    <property type="match status" value="1"/>
</dbReference>
<keyword evidence="4" id="KW-1003">Cell membrane</keyword>
<evidence type="ECO:0000256" key="2">
    <source>
        <dbReference type="ARBA" id="ARBA00005318"/>
    </source>
</evidence>
<dbReference type="NCBIfam" id="TIGR01709">
    <property type="entry name" value="typeII_sec_gspL"/>
    <property type="match status" value="1"/>
</dbReference>
<feature type="domain" description="GspL cytoplasmic actin-ATPase-like" evidence="11">
    <location>
        <begin position="24"/>
        <end position="153"/>
    </location>
</feature>
<evidence type="ECO:0000256" key="10">
    <source>
        <dbReference type="SAM" id="MobiDB-lite"/>
    </source>
</evidence>
<comment type="caution">
    <text evidence="13">The sequence shown here is derived from an EMBL/GenBank/DDBJ whole genome shotgun (WGS) entry which is preliminary data.</text>
</comment>
<dbReference type="Proteomes" id="UP000318542">
    <property type="component" value="Unassembled WGS sequence"/>
</dbReference>
<protein>
    <submittedName>
        <fullName evidence="13">Type II secretion system protein L</fullName>
    </submittedName>
</protein>
<keyword evidence="14" id="KW-1185">Reference proteome</keyword>
<evidence type="ECO:0000256" key="7">
    <source>
        <dbReference type="ARBA" id="ARBA00022927"/>
    </source>
</evidence>
<evidence type="ECO:0000256" key="4">
    <source>
        <dbReference type="ARBA" id="ARBA00022475"/>
    </source>
</evidence>
<keyword evidence="6" id="KW-0812">Transmembrane</keyword>
<dbReference type="InterPro" id="IPR025691">
    <property type="entry name" value="GspL_pp_dom"/>
</dbReference>
<keyword evidence="8" id="KW-1133">Transmembrane helix</keyword>
<proteinExistence type="inferred from homology"/>
<dbReference type="GO" id="GO:0009276">
    <property type="term" value="C:Gram-negative-bacterium-type cell wall"/>
    <property type="evidence" value="ECO:0007669"/>
    <property type="project" value="InterPro"/>
</dbReference>
<feature type="domain" description="GspL periplasmic" evidence="12">
    <location>
        <begin position="263"/>
        <end position="368"/>
    </location>
</feature>
<comment type="subcellular location">
    <subcellularLocation>
        <location evidence="1">Cell inner membrane</location>
        <topology evidence="1">Single-pass membrane protein</topology>
    </subcellularLocation>
</comment>
<feature type="compositionally biased region" description="Low complexity" evidence="10">
    <location>
        <begin position="1"/>
        <end position="15"/>
    </location>
</feature>
<keyword evidence="7" id="KW-0653">Protein transport</keyword>
<evidence type="ECO:0000256" key="3">
    <source>
        <dbReference type="ARBA" id="ARBA00022448"/>
    </source>
</evidence>
<keyword evidence="5" id="KW-0997">Cell inner membrane</keyword>
<gene>
    <name evidence="13" type="ORF">Tther_02062</name>
</gene>
<reference evidence="13 14" key="1">
    <citation type="submission" date="2019-07" db="EMBL/GenBank/DDBJ databases">
        <title>Tepidimonas thermarum AA-1 draft genome.</title>
        <authorList>
            <person name="Da Costa M.S."/>
            <person name="Froufe H.J.C."/>
            <person name="Egas C."/>
            <person name="Albuquerque L."/>
        </authorList>
    </citation>
    <scope>NUCLEOTIDE SEQUENCE [LARGE SCALE GENOMIC DNA]</scope>
    <source>
        <strain evidence="13 14">AA-1</strain>
    </source>
</reference>
<accession>A0A554WY54</accession>
<dbReference type="Pfam" id="PF12693">
    <property type="entry name" value="GspL_C"/>
    <property type="match status" value="1"/>
</dbReference>
<evidence type="ECO:0000256" key="8">
    <source>
        <dbReference type="ARBA" id="ARBA00022989"/>
    </source>
</evidence>
<keyword evidence="9" id="KW-0472">Membrane</keyword>
<dbReference type="GO" id="GO:0015627">
    <property type="term" value="C:type II protein secretion system complex"/>
    <property type="evidence" value="ECO:0007669"/>
    <property type="project" value="InterPro"/>
</dbReference>
<dbReference type="InterPro" id="IPR024230">
    <property type="entry name" value="GspL_cyto_dom"/>
</dbReference>
<dbReference type="GO" id="GO:0005886">
    <property type="term" value="C:plasma membrane"/>
    <property type="evidence" value="ECO:0007669"/>
    <property type="project" value="UniProtKB-SubCell"/>
</dbReference>